<evidence type="ECO:0000313" key="7">
    <source>
        <dbReference type="EMBL" id="GER37745.1"/>
    </source>
</evidence>
<feature type="compositionally biased region" description="Polar residues" evidence="5">
    <location>
        <begin position="302"/>
        <end position="315"/>
    </location>
</feature>
<dbReference type="SMART" id="SM00028">
    <property type="entry name" value="TPR"/>
    <property type="match status" value="3"/>
</dbReference>
<feature type="region of interest" description="Disordered" evidence="5">
    <location>
        <begin position="383"/>
        <end position="411"/>
    </location>
</feature>
<dbReference type="EMBL" id="BKCP01005405">
    <property type="protein sequence ID" value="GER37745.1"/>
    <property type="molecule type" value="Genomic_DNA"/>
</dbReference>
<keyword evidence="2" id="KW-0677">Repeat</keyword>
<dbReference type="Pfam" id="PF00515">
    <property type="entry name" value="TPR_1"/>
    <property type="match status" value="1"/>
</dbReference>
<feature type="region of interest" description="Disordered" evidence="5">
    <location>
        <begin position="300"/>
        <end position="323"/>
    </location>
</feature>
<dbReference type="Proteomes" id="UP000325081">
    <property type="component" value="Unassembled WGS sequence"/>
</dbReference>
<protein>
    <submittedName>
        <fullName evidence="7">Tetratricopeptide repeat protein</fullName>
    </submittedName>
</protein>
<organism evidence="7 8">
    <name type="scientific">Striga asiatica</name>
    <name type="common">Asiatic witchweed</name>
    <name type="synonym">Buchnera asiatica</name>
    <dbReference type="NCBI Taxonomy" id="4170"/>
    <lineage>
        <taxon>Eukaryota</taxon>
        <taxon>Viridiplantae</taxon>
        <taxon>Streptophyta</taxon>
        <taxon>Embryophyta</taxon>
        <taxon>Tracheophyta</taxon>
        <taxon>Spermatophyta</taxon>
        <taxon>Magnoliopsida</taxon>
        <taxon>eudicotyledons</taxon>
        <taxon>Gunneridae</taxon>
        <taxon>Pentapetalae</taxon>
        <taxon>asterids</taxon>
        <taxon>lamiids</taxon>
        <taxon>Lamiales</taxon>
        <taxon>Orobanchaceae</taxon>
        <taxon>Buchnereae</taxon>
        <taxon>Striga</taxon>
    </lineage>
</organism>
<reference evidence="8" key="1">
    <citation type="journal article" date="2019" name="Curr. Biol.">
        <title>Genome Sequence of Striga asiatica Provides Insight into the Evolution of Plant Parasitism.</title>
        <authorList>
            <person name="Yoshida S."/>
            <person name="Kim S."/>
            <person name="Wafula E.K."/>
            <person name="Tanskanen J."/>
            <person name="Kim Y.M."/>
            <person name="Honaas L."/>
            <person name="Yang Z."/>
            <person name="Spallek T."/>
            <person name="Conn C.E."/>
            <person name="Ichihashi Y."/>
            <person name="Cheong K."/>
            <person name="Cui S."/>
            <person name="Der J.P."/>
            <person name="Gundlach H."/>
            <person name="Jiao Y."/>
            <person name="Hori C."/>
            <person name="Ishida J.K."/>
            <person name="Kasahara H."/>
            <person name="Kiba T."/>
            <person name="Kim M.S."/>
            <person name="Koo N."/>
            <person name="Laohavisit A."/>
            <person name="Lee Y.H."/>
            <person name="Lumba S."/>
            <person name="McCourt P."/>
            <person name="Mortimer J.C."/>
            <person name="Mutuku J.M."/>
            <person name="Nomura T."/>
            <person name="Sasaki-Sekimoto Y."/>
            <person name="Seto Y."/>
            <person name="Wang Y."/>
            <person name="Wakatake T."/>
            <person name="Sakakibara H."/>
            <person name="Demura T."/>
            <person name="Yamaguchi S."/>
            <person name="Yoneyama K."/>
            <person name="Manabe R.I."/>
            <person name="Nelson D.C."/>
            <person name="Schulman A.H."/>
            <person name="Timko M.P."/>
            <person name="dePamphilis C.W."/>
            <person name="Choi D."/>
            <person name="Shirasu K."/>
        </authorList>
    </citation>
    <scope>NUCLEOTIDE SEQUENCE [LARGE SCALE GENOMIC DNA]</scope>
    <source>
        <strain evidence="8">cv. UVA1</strain>
    </source>
</reference>
<dbReference type="SUPFAM" id="SSF48452">
    <property type="entry name" value="TPR-like"/>
    <property type="match status" value="1"/>
</dbReference>
<evidence type="ECO:0000256" key="5">
    <source>
        <dbReference type="SAM" id="MobiDB-lite"/>
    </source>
</evidence>
<feature type="region of interest" description="Disordered" evidence="5">
    <location>
        <begin position="339"/>
        <end position="360"/>
    </location>
</feature>
<dbReference type="PROSITE" id="PS50005">
    <property type="entry name" value="TPR"/>
    <property type="match status" value="1"/>
</dbReference>
<name>A0A5A7PY08_STRAF</name>
<dbReference type="InterPro" id="IPR047150">
    <property type="entry name" value="SGT"/>
</dbReference>
<comment type="similarity">
    <text evidence="1">Belongs to the SGT family.</text>
</comment>
<evidence type="ECO:0000256" key="2">
    <source>
        <dbReference type="ARBA" id="ARBA00022737"/>
    </source>
</evidence>
<sequence>MSERRPPSMAALKTDDPLSRRIARSFLHFLNSVEPSAGVDSEALDVARECLSEVFKIDQSSISQSNGEPSLVDIFSLQEANADRDVENRGFFDATSSYSGKDDAVVVEEGGGTREPHSPGKDELFGKLFGALEKIHYFRRMSDGTDDQGQLDRTTHLFHYAVKVFKQLLICCLFVVCACAGNKLVQSKRYDEAVELYTFAVALCEGNAVYYCNRAAAYTQLHRYAEAIQDCLKSIEINPHYSKAYSRLGFAYYSQGRYRDAIDEYMKGWLLAIIFLAAHVLDPNNTSIKENVRAAVQKLNEEGQSSTSTNHQPQFPSMPFNISGDPPHDFTDLFRNFVPQDFQGGPHTENNNEQPGIRMDGSVNFNFNQLPEELSGAFRSMMGGMFPGGAPPPPHDGNQQDNNHHGRPASS</sequence>
<dbReference type="Pfam" id="PF13181">
    <property type="entry name" value="TPR_8"/>
    <property type="match status" value="1"/>
</dbReference>
<dbReference type="OrthoDB" id="2423701at2759"/>
<evidence type="ECO:0000259" key="6">
    <source>
        <dbReference type="Pfam" id="PF16546"/>
    </source>
</evidence>
<evidence type="ECO:0000256" key="4">
    <source>
        <dbReference type="PROSITE-ProRule" id="PRU00339"/>
    </source>
</evidence>
<comment type="caution">
    <text evidence="7">The sequence shown here is derived from an EMBL/GenBank/DDBJ whole genome shotgun (WGS) entry which is preliminary data.</text>
</comment>
<dbReference type="PANTHER" id="PTHR45831:SF2">
    <property type="entry name" value="LD24721P"/>
    <property type="match status" value="1"/>
</dbReference>
<dbReference type="GO" id="GO:0060090">
    <property type="term" value="F:molecular adaptor activity"/>
    <property type="evidence" value="ECO:0007669"/>
    <property type="project" value="TreeGrafter"/>
</dbReference>
<dbReference type="GO" id="GO:0016020">
    <property type="term" value="C:membrane"/>
    <property type="evidence" value="ECO:0007669"/>
    <property type="project" value="TreeGrafter"/>
</dbReference>
<evidence type="ECO:0000313" key="8">
    <source>
        <dbReference type="Proteomes" id="UP000325081"/>
    </source>
</evidence>
<dbReference type="InterPro" id="IPR019734">
    <property type="entry name" value="TPR_rpt"/>
</dbReference>
<dbReference type="GO" id="GO:0072380">
    <property type="term" value="C:TRC complex"/>
    <property type="evidence" value="ECO:0007669"/>
    <property type="project" value="TreeGrafter"/>
</dbReference>
<accession>A0A5A7PY08</accession>
<dbReference type="Gene3D" id="1.20.5.420">
    <property type="entry name" value="Immunoglobulin FC, subunit C"/>
    <property type="match status" value="1"/>
</dbReference>
<dbReference type="InterPro" id="IPR011990">
    <property type="entry name" value="TPR-like_helical_dom_sf"/>
</dbReference>
<evidence type="ECO:0000256" key="1">
    <source>
        <dbReference type="ARBA" id="ARBA00008175"/>
    </source>
</evidence>
<evidence type="ECO:0000256" key="3">
    <source>
        <dbReference type="ARBA" id="ARBA00022803"/>
    </source>
</evidence>
<dbReference type="GO" id="GO:0006620">
    <property type="term" value="P:post-translational protein targeting to endoplasmic reticulum membrane"/>
    <property type="evidence" value="ECO:0007669"/>
    <property type="project" value="TreeGrafter"/>
</dbReference>
<feature type="domain" description="SGTA homodimerisation" evidence="6">
    <location>
        <begin position="20"/>
        <end position="76"/>
    </location>
</feature>
<dbReference type="Gene3D" id="1.25.40.10">
    <property type="entry name" value="Tetratricopeptide repeat domain"/>
    <property type="match status" value="1"/>
</dbReference>
<dbReference type="InterPro" id="IPR032374">
    <property type="entry name" value="SGTA_dimer"/>
</dbReference>
<dbReference type="PANTHER" id="PTHR45831">
    <property type="entry name" value="LD24721P"/>
    <property type="match status" value="1"/>
</dbReference>
<dbReference type="Pfam" id="PF16546">
    <property type="entry name" value="SGTA_dimer"/>
    <property type="match status" value="1"/>
</dbReference>
<keyword evidence="3 4" id="KW-0802">TPR repeat</keyword>
<keyword evidence="8" id="KW-1185">Reference proteome</keyword>
<gene>
    <name evidence="7" type="ORF">STAS_14177</name>
</gene>
<feature type="repeat" description="TPR" evidence="4">
    <location>
        <begin position="208"/>
        <end position="241"/>
    </location>
</feature>
<proteinExistence type="inferred from homology"/>
<dbReference type="AlphaFoldDB" id="A0A5A7PY08"/>